<gene>
    <name evidence="4" type="ORF">F8M41_013886</name>
</gene>
<dbReference type="OrthoDB" id="10251809at2759"/>
<organism evidence="4 5">
    <name type="scientific">Gigaspora margarita</name>
    <dbReference type="NCBI Taxonomy" id="4874"/>
    <lineage>
        <taxon>Eukaryota</taxon>
        <taxon>Fungi</taxon>
        <taxon>Fungi incertae sedis</taxon>
        <taxon>Mucoromycota</taxon>
        <taxon>Glomeromycotina</taxon>
        <taxon>Glomeromycetes</taxon>
        <taxon>Diversisporales</taxon>
        <taxon>Gigasporaceae</taxon>
        <taxon>Gigaspora</taxon>
    </lineage>
</organism>
<keyword evidence="2" id="KW-0677">Repeat</keyword>
<proteinExistence type="predicted"/>
<feature type="transmembrane region" description="Helical" evidence="3">
    <location>
        <begin position="317"/>
        <end position="340"/>
    </location>
</feature>
<comment type="caution">
    <text evidence="4">The sequence shown here is derived from an EMBL/GenBank/DDBJ whole genome shotgun (WGS) entry which is preliminary data.</text>
</comment>
<evidence type="ECO:0000256" key="1">
    <source>
        <dbReference type="ARBA" id="ARBA00022441"/>
    </source>
</evidence>
<dbReference type="PANTHER" id="PTHR46093:SF3">
    <property type="entry name" value="ACYL-COA-BINDING DOMAIN-CONTAINING PROTEIN 4"/>
    <property type="match status" value="1"/>
</dbReference>
<keyword evidence="3" id="KW-0812">Transmembrane</keyword>
<evidence type="ECO:0000256" key="3">
    <source>
        <dbReference type="SAM" id="Phobius"/>
    </source>
</evidence>
<dbReference type="Proteomes" id="UP000439903">
    <property type="component" value="Unassembled WGS sequence"/>
</dbReference>
<dbReference type="EMBL" id="WTPW01000283">
    <property type="protein sequence ID" value="KAF0526950.1"/>
    <property type="molecule type" value="Genomic_DNA"/>
</dbReference>
<protein>
    <submittedName>
        <fullName evidence="4">Galactose oxidase</fullName>
    </submittedName>
</protein>
<reference evidence="4 5" key="1">
    <citation type="journal article" date="2019" name="Environ. Microbiol.">
        <title>At the nexus of three kingdoms: the genome of the mycorrhizal fungus Gigaspora margarita provides insights into plant, endobacterial and fungal interactions.</title>
        <authorList>
            <person name="Venice F."/>
            <person name="Ghignone S."/>
            <person name="Salvioli di Fossalunga A."/>
            <person name="Amselem J."/>
            <person name="Novero M."/>
            <person name="Xianan X."/>
            <person name="Sedzielewska Toro K."/>
            <person name="Morin E."/>
            <person name="Lipzen A."/>
            <person name="Grigoriev I.V."/>
            <person name="Henrissat B."/>
            <person name="Martin F.M."/>
            <person name="Bonfante P."/>
        </authorList>
    </citation>
    <scope>NUCLEOTIDE SEQUENCE [LARGE SCALE GENOMIC DNA]</scope>
    <source>
        <strain evidence="4 5">BEG34</strain>
    </source>
</reference>
<keyword evidence="3" id="KW-0472">Membrane</keyword>
<accession>A0A8H4ARX5</accession>
<name>A0A8H4ARX5_GIGMA</name>
<dbReference type="Pfam" id="PF24681">
    <property type="entry name" value="Kelch_KLHDC2_KLHL20_DRC7"/>
    <property type="match status" value="2"/>
</dbReference>
<dbReference type="PANTHER" id="PTHR46093">
    <property type="entry name" value="ACYL-COA-BINDING DOMAIN-CONTAINING PROTEIN 5"/>
    <property type="match status" value="1"/>
</dbReference>
<dbReference type="Gene3D" id="2.120.10.80">
    <property type="entry name" value="Kelch-type beta propeller"/>
    <property type="match status" value="1"/>
</dbReference>
<keyword evidence="5" id="KW-1185">Reference proteome</keyword>
<sequence>MLPWHKDQGLPLAINYASSCVSPIDNSVFLIGGVRPFIINTNDNFYSSEVYEFDPNTSYWKGLNITGYNSSFNTRYSIEAVIDNDGKFFIFGGRNNNISNDSNTTLIRYNDMHMLDTTTMKWSTLNISQNVPLPCTAYAAVLLPTAEIIYIGGLELPVLGSLRLVDIKSIRLFNTKSFTWSIKQTTGASIDSRKRHTAVLTQNGSIIIYGGSTINSTQVSPDLAVLNINTWEWSIPNISQKNAPSLLEYHSSTLYENFMIVSFGSSVLKSSESIFIYILDIRSYTWVTTTTTNNLGPLEPTQIPTSAGIPSSSKPTLIIIVTSIAGIVLIGSAIVGIFIYKKRQERHHYIATPRSN</sequence>
<dbReference type="InterPro" id="IPR015915">
    <property type="entry name" value="Kelch-typ_b-propeller"/>
</dbReference>
<dbReference type="SUPFAM" id="SSF117281">
    <property type="entry name" value="Kelch motif"/>
    <property type="match status" value="1"/>
</dbReference>
<evidence type="ECO:0000256" key="2">
    <source>
        <dbReference type="ARBA" id="ARBA00022737"/>
    </source>
</evidence>
<dbReference type="AlphaFoldDB" id="A0A8H4ARX5"/>
<keyword evidence="1" id="KW-0880">Kelch repeat</keyword>
<keyword evidence="3" id="KW-1133">Transmembrane helix</keyword>
<evidence type="ECO:0000313" key="5">
    <source>
        <dbReference type="Proteomes" id="UP000439903"/>
    </source>
</evidence>
<evidence type="ECO:0000313" key="4">
    <source>
        <dbReference type="EMBL" id="KAF0526950.1"/>
    </source>
</evidence>